<dbReference type="EMBL" id="FLUV01000265">
    <property type="protein sequence ID" value="SBW18450.1"/>
    <property type="molecule type" value="Genomic_DNA"/>
</dbReference>
<reference evidence="3" key="1">
    <citation type="submission" date="2016-02" db="EMBL/GenBank/DDBJ databases">
        <authorList>
            <person name="Wibberg D."/>
        </authorList>
    </citation>
    <scope>NUCLEOTIDE SEQUENCE [LARGE SCALE GENOMIC DNA]</scope>
</reference>
<dbReference type="AlphaFoldDB" id="A0A1C3NU63"/>
<name>A0A1C3NU63_9ACTN</name>
<evidence type="ECO:0000256" key="1">
    <source>
        <dbReference type="SAM" id="MobiDB-lite"/>
    </source>
</evidence>
<protein>
    <submittedName>
        <fullName evidence="2">Uncharacterized protein</fullName>
    </submittedName>
</protein>
<evidence type="ECO:0000313" key="2">
    <source>
        <dbReference type="EMBL" id="SBW18450.1"/>
    </source>
</evidence>
<feature type="region of interest" description="Disordered" evidence="1">
    <location>
        <begin position="160"/>
        <end position="195"/>
    </location>
</feature>
<gene>
    <name evidence="2" type="ORF">FDG2_0667</name>
</gene>
<proteinExistence type="predicted"/>
<sequence>MSGPRGVLRVGDRVRAEGRVQTVAGLAGTAVTLVDERQVVSLVMFSYLVGSEGFELLESGPDAPGLPPFGLLDTVPEGVLARARFFERHLTEVETGVPPDAPEGTRPRPKPDPAWRTLQERIAAKAAELTAAGTAVSEATLRRMRTRWREQGVWSIAGRPAARRRRLSGATSGWSRRCTRCSRPRRTPRPAPAAG</sequence>
<dbReference type="Proteomes" id="UP000199013">
    <property type="component" value="Unassembled WGS sequence"/>
</dbReference>
<accession>A0A1C3NU63</accession>
<feature type="compositionally biased region" description="Basic residues" evidence="1">
    <location>
        <begin position="177"/>
        <end position="188"/>
    </location>
</feature>
<keyword evidence="3" id="KW-1185">Reference proteome</keyword>
<evidence type="ECO:0000313" key="3">
    <source>
        <dbReference type="Proteomes" id="UP000199013"/>
    </source>
</evidence>
<organism evidence="2 3">
    <name type="scientific">Candidatus Protofrankia californiensis</name>
    <dbReference type="NCBI Taxonomy" id="1839754"/>
    <lineage>
        <taxon>Bacteria</taxon>
        <taxon>Bacillati</taxon>
        <taxon>Actinomycetota</taxon>
        <taxon>Actinomycetes</taxon>
        <taxon>Frankiales</taxon>
        <taxon>Frankiaceae</taxon>
        <taxon>Protofrankia</taxon>
    </lineage>
</organism>